<evidence type="ECO:0000259" key="8">
    <source>
        <dbReference type="Pfam" id="PF00590"/>
    </source>
</evidence>
<dbReference type="Proteomes" id="UP000248044">
    <property type="component" value="Chromosome"/>
</dbReference>
<dbReference type="InterPro" id="IPR050161">
    <property type="entry name" value="Siro_Cobalamin_biosynth"/>
</dbReference>
<gene>
    <name evidence="9" type="ORF">DFR85_01630</name>
</gene>
<dbReference type="Pfam" id="PF00590">
    <property type="entry name" value="TP_methylase"/>
    <property type="match status" value="1"/>
</dbReference>
<evidence type="ECO:0000256" key="6">
    <source>
        <dbReference type="ARBA" id="ARBA00022691"/>
    </source>
</evidence>
<evidence type="ECO:0000256" key="4">
    <source>
        <dbReference type="ARBA" id="ARBA00022603"/>
    </source>
</evidence>
<dbReference type="InterPro" id="IPR006362">
    <property type="entry name" value="Cbl_synth_CobM/CibF"/>
</dbReference>
<accession>A0A2U9IIK8</accession>
<evidence type="ECO:0000256" key="3">
    <source>
        <dbReference type="ARBA" id="ARBA00022573"/>
    </source>
</evidence>
<dbReference type="InterPro" id="IPR014776">
    <property type="entry name" value="4pyrrole_Mease_sub2"/>
</dbReference>
<comment type="pathway">
    <text evidence="1">Cofactor biosynthesis; adenosylcobalamin biosynthesis.</text>
</comment>
<dbReference type="InterPro" id="IPR000878">
    <property type="entry name" value="4pyrrol_Mease"/>
</dbReference>
<reference evidence="9 10" key="1">
    <citation type="submission" date="2018-05" db="EMBL/GenBank/DDBJ databases">
        <title>Complete Genome Sequences of Extremely Thermoacidophilic, Metal-Mobilizing Type-Strain Members of the Archaeal Family Sulfolobaceae: Acidianus brierleyi DSM-1651T, Acidianus sulfidivorans DSM-18786T, Metallosphaera hakonensis DSM-7519T, and Metallosphaera prunae DSM-10039T.</title>
        <authorList>
            <person name="Counts J.A."/>
            <person name="Kelly R.M."/>
        </authorList>
    </citation>
    <scope>NUCLEOTIDE SEQUENCE [LARGE SCALE GENOMIC DNA]</scope>
    <source>
        <strain evidence="9 10">DSM 1651</strain>
    </source>
</reference>
<dbReference type="Gene3D" id="3.30.950.10">
    <property type="entry name" value="Methyltransferase, Cobalt-precorrin-4 Transmethylase, Domain 2"/>
    <property type="match status" value="1"/>
</dbReference>
<keyword evidence="6" id="KW-0949">S-adenosyl-L-methionine</keyword>
<keyword evidence="4 7" id="KW-0489">Methyltransferase</keyword>
<protein>
    <submittedName>
        <fullName evidence="9">Cobalt-precorrin-4 C(11)-methyltransferase</fullName>
    </submittedName>
</protein>
<dbReference type="InterPro" id="IPR003043">
    <property type="entry name" value="Uropor_MeTrfase_CS"/>
</dbReference>
<evidence type="ECO:0000256" key="7">
    <source>
        <dbReference type="RuleBase" id="RU003960"/>
    </source>
</evidence>
<dbReference type="EMBL" id="CP029289">
    <property type="protein sequence ID" value="AWR95867.1"/>
    <property type="molecule type" value="Genomic_DNA"/>
</dbReference>
<dbReference type="PROSITE" id="PS00840">
    <property type="entry name" value="SUMT_2"/>
    <property type="match status" value="1"/>
</dbReference>
<dbReference type="InterPro" id="IPR014777">
    <property type="entry name" value="4pyrrole_Mease_sub1"/>
</dbReference>
<dbReference type="GO" id="GO:0032259">
    <property type="term" value="P:methylation"/>
    <property type="evidence" value="ECO:0007669"/>
    <property type="project" value="UniProtKB-KW"/>
</dbReference>
<comment type="similarity">
    <text evidence="2 7">Belongs to the precorrin methyltransferase family.</text>
</comment>
<dbReference type="Gene3D" id="3.40.1010.10">
    <property type="entry name" value="Cobalt-precorrin-4 Transmethylase, Domain 1"/>
    <property type="match status" value="1"/>
</dbReference>
<evidence type="ECO:0000313" key="10">
    <source>
        <dbReference type="Proteomes" id="UP000248044"/>
    </source>
</evidence>
<keyword evidence="3" id="KW-0169">Cobalamin biosynthesis</keyword>
<keyword evidence="5 7" id="KW-0808">Transferase</keyword>
<dbReference type="InterPro" id="IPR035996">
    <property type="entry name" value="4pyrrol_Methylase_sf"/>
</dbReference>
<name>A0A2U9IIK8_9CREN</name>
<dbReference type="OrthoDB" id="6633at2157"/>
<evidence type="ECO:0000256" key="1">
    <source>
        <dbReference type="ARBA" id="ARBA00004953"/>
    </source>
</evidence>
<evidence type="ECO:0000313" key="9">
    <source>
        <dbReference type="EMBL" id="AWR95867.1"/>
    </source>
</evidence>
<dbReference type="AlphaFoldDB" id="A0A2U9IIK8"/>
<dbReference type="GO" id="GO:0046026">
    <property type="term" value="F:precorrin-4 C11-methyltransferase activity"/>
    <property type="evidence" value="ECO:0007669"/>
    <property type="project" value="InterPro"/>
</dbReference>
<dbReference type="GO" id="GO:0009236">
    <property type="term" value="P:cobalamin biosynthetic process"/>
    <property type="evidence" value="ECO:0007669"/>
    <property type="project" value="UniProtKB-UniPathway"/>
</dbReference>
<keyword evidence="10" id="KW-1185">Reference proteome</keyword>
<evidence type="ECO:0000256" key="5">
    <source>
        <dbReference type="ARBA" id="ARBA00022679"/>
    </source>
</evidence>
<proteinExistence type="inferred from homology"/>
<evidence type="ECO:0000256" key="2">
    <source>
        <dbReference type="ARBA" id="ARBA00005879"/>
    </source>
</evidence>
<dbReference type="KEGG" id="abri:DFR85_01630"/>
<dbReference type="PANTHER" id="PTHR45790">
    <property type="entry name" value="SIROHEME SYNTHASE-RELATED"/>
    <property type="match status" value="1"/>
</dbReference>
<organism evidence="9 10">
    <name type="scientific">Acidianus brierleyi</name>
    <dbReference type="NCBI Taxonomy" id="41673"/>
    <lineage>
        <taxon>Archaea</taxon>
        <taxon>Thermoproteota</taxon>
        <taxon>Thermoprotei</taxon>
        <taxon>Sulfolobales</taxon>
        <taxon>Sulfolobaceae</taxon>
        <taxon>Acidianus</taxon>
    </lineage>
</organism>
<dbReference type="PANTHER" id="PTHR45790:SF4">
    <property type="entry name" value="COBALT-PRECORRIN-4 C(11)-METHYLTRANSFERASE"/>
    <property type="match status" value="1"/>
</dbReference>
<dbReference type="SUPFAM" id="SSF53790">
    <property type="entry name" value="Tetrapyrrole methylase"/>
    <property type="match status" value="1"/>
</dbReference>
<feature type="domain" description="Tetrapyrrole methylase" evidence="8">
    <location>
        <begin position="2"/>
        <end position="197"/>
    </location>
</feature>
<sequence>MGVGPGDPELLTLKAYRIIKESDVIFYTGSLISPEIKEFFVNKESFDTSKMTIDEITDKVYNRLLENKKVSILHDGDPSIYGAISEQIYSLENKGINVEIIPGISSFQLSSSLLGLELTCPQGPQSIIITRLPYRTNYEKKLLLSKNASIIIFLSIHLIDKVKQQLLEVFPEDFPFAVVYHAGWKDQKIVTGVIKDIDKVVKSNKIYKTALILISECLKRIERHSNLYSENFTHSYRRSTK</sequence>
<dbReference type="CDD" id="cd11641">
    <property type="entry name" value="Precorrin-4_C11-MT"/>
    <property type="match status" value="1"/>
</dbReference>
<dbReference type="UniPathway" id="UPA00148"/>